<evidence type="ECO:0000313" key="2">
    <source>
        <dbReference type="Proteomes" id="UP000001132"/>
    </source>
</evidence>
<dbReference type="GeneID" id="5600454"/>
<dbReference type="EMBL" id="EU100883">
    <property type="protein sequence ID" value="ABU96894.1"/>
    <property type="molecule type" value="Genomic_DNA"/>
</dbReference>
<dbReference type="RefSeq" id="YP_001467914.1">
    <property type="nucleotide sequence ID" value="NC_009803.1"/>
</dbReference>
<sequence length="118" mass="13421">MGETNELTLQALVYMAKEGKKLPLPKSGEREAVLVERSTAYPMMGYKRAELKLYTNSRLDFVVLYETYPGTILVKDAATGEEDTFGFDDCGWELLLAIKALWEGENFYFKPPFQGFDC</sequence>
<name>A7XX90_BP234</name>
<gene>
    <name evidence="1" type="ORF">P23p61</name>
</gene>
<reference evidence="1 2" key="1">
    <citation type="journal article" date="2008" name="J. Mol. Biol.">
        <title>Genome comparison and proteomic characterization of Thermus thermophilus bacteriophages P23-45 and P74-26: siphoviruses with triplex-forming sequences and the longest known tails.</title>
        <authorList>
            <person name="Minakhin L."/>
            <person name="Goel M."/>
            <person name="Berdygulova Z."/>
            <person name="Ramanculov E."/>
            <person name="Florens L."/>
            <person name="Glazko G."/>
            <person name="Karamychev V.N."/>
            <person name="Slesarev A.I."/>
            <person name="Kozyavkin S.A."/>
            <person name="Khromov I."/>
            <person name="Ackermann H.W."/>
            <person name="Washburn M."/>
            <person name="Mushegian A."/>
            <person name="Severinov K."/>
        </authorList>
    </citation>
    <scope>NUCLEOTIDE SEQUENCE</scope>
</reference>
<protein>
    <submittedName>
        <fullName evidence="1">Uncharacterized protein</fullName>
    </submittedName>
</protein>
<proteinExistence type="predicted"/>
<keyword evidence="2" id="KW-1185">Reference proteome</keyword>
<evidence type="ECO:0000313" key="1">
    <source>
        <dbReference type="EMBL" id="ABU96894.1"/>
    </source>
</evidence>
<dbReference type="KEGG" id="vg:5600454"/>
<organism evidence="1 2">
    <name type="scientific">Thermus virus P23-45</name>
    <name type="common">Thermus thermophilus phage P23-45</name>
    <dbReference type="NCBI Taxonomy" id="2914006"/>
    <lineage>
        <taxon>Viruses</taxon>
        <taxon>Duplodnaviria</taxon>
        <taxon>Heunggongvirae</taxon>
        <taxon>Uroviricota</taxon>
        <taxon>Caudoviricetes</taxon>
        <taxon>Oshimavirus</taxon>
        <taxon>Oshimavirus P2345</taxon>
    </lineage>
</organism>
<accession>A7XX90</accession>
<dbReference type="Proteomes" id="UP000001132">
    <property type="component" value="Segment"/>
</dbReference>
<organismHost>
    <name type="scientific">Thermus thermophilus</name>
    <dbReference type="NCBI Taxonomy" id="274"/>
</organismHost>